<evidence type="ECO:0000256" key="2">
    <source>
        <dbReference type="ARBA" id="ARBA00009657"/>
    </source>
</evidence>
<comment type="similarity">
    <text evidence="2 8">Belongs to the organo anion transporter (TC 2.A.60) family.</text>
</comment>
<dbReference type="STRING" id="379532.ENSPCOP00000013906"/>
<dbReference type="SUPFAM" id="SSF100895">
    <property type="entry name" value="Kazal-type serine protease inhibitors"/>
    <property type="match status" value="1"/>
</dbReference>
<dbReference type="SUPFAM" id="SSF103473">
    <property type="entry name" value="MFS general substrate transporter"/>
    <property type="match status" value="1"/>
</dbReference>
<dbReference type="Proteomes" id="UP000233160">
    <property type="component" value="Unassembled WGS sequence"/>
</dbReference>
<keyword evidence="7" id="KW-1015">Disulfide bond</keyword>
<feature type="region of interest" description="Disordered" evidence="9">
    <location>
        <begin position="1"/>
        <end position="45"/>
    </location>
</feature>
<dbReference type="GO" id="GO:0043252">
    <property type="term" value="P:sodium-independent organic anion transport"/>
    <property type="evidence" value="ECO:0007669"/>
    <property type="project" value="TreeGrafter"/>
</dbReference>
<dbReference type="GO" id="GO:0006811">
    <property type="term" value="P:monoatomic ion transport"/>
    <property type="evidence" value="ECO:0007669"/>
    <property type="project" value="UniProtKB-KW"/>
</dbReference>
<keyword evidence="4 8" id="KW-0812">Transmembrane</keyword>
<dbReference type="PANTHER" id="PTHR11388">
    <property type="entry name" value="ORGANIC ANION TRANSPORTER"/>
    <property type="match status" value="1"/>
</dbReference>
<feature type="transmembrane region" description="Helical" evidence="8">
    <location>
        <begin position="148"/>
        <end position="169"/>
    </location>
</feature>
<feature type="compositionally biased region" description="Basic and acidic residues" evidence="9">
    <location>
        <begin position="36"/>
        <end position="45"/>
    </location>
</feature>
<feature type="transmembrane region" description="Helical" evidence="8">
    <location>
        <begin position="232"/>
        <end position="258"/>
    </location>
</feature>
<reference evidence="11" key="1">
    <citation type="submission" date="2025-08" db="UniProtKB">
        <authorList>
            <consortium name="Ensembl"/>
        </authorList>
    </citation>
    <scope>IDENTIFICATION</scope>
</reference>
<dbReference type="NCBIfam" id="TIGR00805">
    <property type="entry name" value="oat"/>
    <property type="match status" value="1"/>
</dbReference>
<accession>A0A2K6FIU7</accession>
<evidence type="ECO:0000256" key="8">
    <source>
        <dbReference type="RuleBase" id="RU362056"/>
    </source>
</evidence>
<dbReference type="InterPro" id="IPR036058">
    <property type="entry name" value="Kazal_dom_sf"/>
</dbReference>
<keyword evidence="6 8" id="KW-0472">Membrane</keyword>
<evidence type="ECO:0000256" key="1">
    <source>
        <dbReference type="ARBA" id="ARBA00004651"/>
    </source>
</evidence>
<dbReference type="Ensembl" id="ENSPCOT00000024513.1">
    <property type="protein sequence ID" value="ENSPCOP00000013906.1"/>
    <property type="gene ID" value="ENSPCOG00000018603.1"/>
</dbReference>
<evidence type="ECO:0000256" key="4">
    <source>
        <dbReference type="ARBA" id="ARBA00022692"/>
    </source>
</evidence>
<evidence type="ECO:0000256" key="3">
    <source>
        <dbReference type="ARBA" id="ARBA00022475"/>
    </source>
</evidence>
<protein>
    <recommendedName>
        <fullName evidence="8">Solute carrier organic anion transporter family member</fullName>
    </recommendedName>
</protein>
<organism evidence="11 12">
    <name type="scientific">Propithecus coquereli</name>
    <name type="common">Coquerel's sifaka</name>
    <name type="synonym">Propithecus verreauxi coquereli</name>
    <dbReference type="NCBI Taxonomy" id="379532"/>
    <lineage>
        <taxon>Eukaryota</taxon>
        <taxon>Metazoa</taxon>
        <taxon>Chordata</taxon>
        <taxon>Craniata</taxon>
        <taxon>Vertebrata</taxon>
        <taxon>Euteleostomi</taxon>
        <taxon>Mammalia</taxon>
        <taxon>Eutheria</taxon>
        <taxon>Euarchontoglires</taxon>
        <taxon>Primates</taxon>
        <taxon>Strepsirrhini</taxon>
        <taxon>Lemuriformes</taxon>
        <taxon>Indriidae</taxon>
        <taxon>Propithecus</taxon>
    </lineage>
</organism>
<feature type="domain" description="Kazal-like" evidence="10">
    <location>
        <begin position="500"/>
        <end position="555"/>
    </location>
</feature>
<sequence length="713" mass="78722">MPRVAEGRHGPEQENPAKLESEPAPARPARGTRTGKVRETRKAEKAERKPLYLTNLPTALIKFGGFQKKGKTETPHITQKPAKAEVGSEEPCGLGCIVIPCCQMFNDIRVYMVFYCVLVMSQGVMFGLVDLSVTNFQKDYILKPIENFALSFSYEVSSGLVAIFIAFYGEGNKKIKWIVVSSLLMGFGSLLFALPFSNSRYDQWKVETEDICKATKVTSACRRDIPSFKSKYVSCFIGGQIVHGIAGMPLHILGITFLDDSTETHSLGFYIGIADASSTLGYALGYVIGAPLVKASENSTSEINTENGNDNQQRMWPWWSEFLSVALIAWSTLIPLSCFPRSISGTEKIKAEKQKQPQFLYSRLKNTEVEITIKNLPAALWILIKNPIFVCLALSKAAENLVLIGVSEILPVYIENQFILTRSFATTISGLVLLPGSALGQLLGGVIVSTLEMSYRALVIFVMVTSTVSLILLGFIIFIRCDPGKFAGITEDYDGTGQLGDLTAPCNEQCSCSSSVYSSVCGRDDIEYFSPCFAGCTYSKMLNKQKVYYNCSCIKEGLIIADGEGEFIDARPGKCDAKCYKLPLFIAFVSSVIIFSGFSGVPLTMAIIRILPDKLRSLALGMSFVTKRIFGSIPGPLAFQFSVENSCTFRDINKCGHTGRCWIYNKTRMAYLLKCTEIKLFSKLIVVYSKRGSHTTPITMKKMKAKRKNKGKK</sequence>
<evidence type="ECO:0000259" key="10">
    <source>
        <dbReference type="PROSITE" id="PS51465"/>
    </source>
</evidence>
<gene>
    <name evidence="11" type="primary">SLCO6A1</name>
</gene>
<keyword evidence="12" id="KW-1185">Reference proteome</keyword>
<feature type="compositionally biased region" description="Basic and acidic residues" evidence="9">
    <location>
        <begin position="1"/>
        <end position="21"/>
    </location>
</feature>
<dbReference type="PANTHER" id="PTHR11388:SF95">
    <property type="entry name" value="SOLUTE CARRIER ORGANIC ANION TRANSPORTER FAMILY MEMBER 6A1"/>
    <property type="match status" value="1"/>
</dbReference>
<dbReference type="InterPro" id="IPR002350">
    <property type="entry name" value="Kazal_dom"/>
</dbReference>
<evidence type="ECO:0000256" key="9">
    <source>
        <dbReference type="SAM" id="MobiDB-lite"/>
    </source>
</evidence>
<feature type="transmembrane region" description="Helical" evidence="8">
    <location>
        <begin position="318"/>
        <end position="339"/>
    </location>
</feature>
<keyword evidence="8" id="KW-0813">Transport</keyword>
<dbReference type="GeneTree" id="ENSGT01150000286985"/>
<dbReference type="GO" id="GO:0015347">
    <property type="term" value="F:sodium-independent organic anion transmembrane transporter activity"/>
    <property type="evidence" value="ECO:0007669"/>
    <property type="project" value="TreeGrafter"/>
</dbReference>
<evidence type="ECO:0000313" key="11">
    <source>
        <dbReference type="Ensembl" id="ENSPCOP00000013906.1"/>
    </source>
</evidence>
<dbReference type="GO" id="GO:0016323">
    <property type="term" value="C:basolateral plasma membrane"/>
    <property type="evidence" value="ECO:0007669"/>
    <property type="project" value="TreeGrafter"/>
</dbReference>
<dbReference type="InterPro" id="IPR036259">
    <property type="entry name" value="MFS_trans_sf"/>
</dbReference>
<keyword evidence="8" id="KW-0406">Ion transport</keyword>
<keyword evidence="5 8" id="KW-1133">Transmembrane helix</keyword>
<comment type="caution">
    <text evidence="8">Lacks conserved residue(s) required for the propagation of feature annotation.</text>
</comment>
<dbReference type="Pfam" id="PF03137">
    <property type="entry name" value="OATP"/>
    <property type="match status" value="1"/>
</dbReference>
<dbReference type="PROSITE" id="PS51465">
    <property type="entry name" value="KAZAL_2"/>
    <property type="match status" value="1"/>
</dbReference>
<evidence type="ECO:0000256" key="6">
    <source>
        <dbReference type="ARBA" id="ARBA00023136"/>
    </source>
</evidence>
<dbReference type="Gene3D" id="1.20.1250.20">
    <property type="entry name" value="MFS general substrate transporter like domains"/>
    <property type="match status" value="1"/>
</dbReference>
<dbReference type="OMA" id="IFVHCNP"/>
<dbReference type="InterPro" id="IPR004156">
    <property type="entry name" value="OATP"/>
</dbReference>
<evidence type="ECO:0000313" key="12">
    <source>
        <dbReference type="Proteomes" id="UP000233160"/>
    </source>
</evidence>
<dbReference type="FunFam" id="1.20.1250.20:FF:000363">
    <property type="entry name" value="Solute carrier organic anion transporter family member"/>
    <property type="match status" value="1"/>
</dbReference>
<feature type="transmembrane region" description="Helical" evidence="8">
    <location>
        <begin position="110"/>
        <end position="136"/>
    </location>
</feature>
<proteinExistence type="inferred from homology"/>
<dbReference type="AlphaFoldDB" id="A0A2K6FIU7"/>
<feature type="transmembrane region" description="Helical" evidence="8">
    <location>
        <begin position="175"/>
        <end position="196"/>
    </location>
</feature>
<reference evidence="11" key="2">
    <citation type="submission" date="2025-09" db="UniProtKB">
        <authorList>
            <consortium name="Ensembl"/>
        </authorList>
    </citation>
    <scope>IDENTIFICATION</scope>
</reference>
<name>A0A2K6FIU7_PROCO</name>
<feature type="transmembrane region" description="Helical" evidence="8">
    <location>
        <begin position="431"/>
        <end position="451"/>
    </location>
</feature>
<comment type="subcellular location">
    <subcellularLocation>
        <location evidence="1 8">Cell membrane</location>
        <topology evidence="1 8">Multi-pass membrane protein</topology>
    </subcellularLocation>
</comment>
<evidence type="ECO:0000256" key="5">
    <source>
        <dbReference type="ARBA" id="ARBA00022989"/>
    </source>
</evidence>
<feature type="transmembrane region" description="Helical" evidence="8">
    <location>
        <begin position="584"/>
        <end position="608"/>
    </location>
</feature>
<dbReference type="Pfam" id="PF07648">
    <property type="entry name" value="Kazal_2"/>
    <property type="match status" value="1"/>
</dbReference>
<keyword evidence="3" id="KW-1003">Cell membrane</keyword>
<feature type="transmembrane region" description="Helical" evidence="8">
    <location>
        <begin position="457"/>
        <end position="479"/>
    </location>
</feature>
<evidence type="ECO:0000256" key="7">
    <source>
        <dbReference type="ARBA" id="ARBA00023157"/>
    </source>
</evidence>